<keyword evidence="8" id="KW-1185">Reference proteome</keyword>
<proteinExistence type="inferred from homology"/>
<dbReference type="STRING" id="370526.SAMN04489835_0218"/>
<dbReference type="Proteomes" id="UP000182915">
    <property type="component" value="Chromosome I"/>
</dbReference>
<dbReference type="InterPro" id="IPR036291">
    <property type="entry name" value="NAD(P)-bd_dom_sf"/>
</dbReference>
<dbReference type="SUPFAM" id="SSF51735">
    <property type="entry name" value="NAD(P)-binding Rossmann-fold domains"/>
    <property type="match status" value="1"/>
</dbReference>
<dbReference type="InterPro" id="IPR050259">
    <property type="entry name" value="SDR"/>
</dbReference>
<dbReference type="PANTHER" id="PTHR42879">
    <property type="entry name" value="3-OXOACYL-(ACYL-CARRIER-PROTEIN) REDUCTASE"/>
    <property type="match status" value="1"/>
</dbReference>
<protein>
    <recommendedName>
        <fullName evidence="5">3-oxoacyl-[acyl-carrier-protein] reductase MabA</fullName>
    </recommendedName>
</protein>
<sequence>MSNGLSGRTALVTGATAGIGYAVALQLAAQGAEVVVHGRDAERGAKTVQDIENAGGRARFVAADLSDADDVRRLADEAGEVDILINNAGIYPVAPTFDTTDADFDAQINVNLRAPYVLVQKLVPGMLARGEGAVVNLSTVAASTPADGAGIYGASKAGLDLLTKSWADEFGARGVRFNAVSPGPTKTAGTADFGPDGIEAMGRTTALGRAADPDEIASAITFLASPAASYINGAILDVDGGRPAIRPVA</sequence>
<evidence type="ECO:0000313" key="8">
    <source>
        <dbReference type="Proteomes" id="UP000182915"/>
    </source>
</evidence>
<comment type="similarity">
    <text evidence="2">Belongs to the short-chain dehydrogenases/reductases (SDR) family.</text>
</comment>
<dbReference type="Gene3D" id="3.40.50.720">
    <property type="entry name" value="NAD(P)-binding Rossmann-like Domain"/>
    <property type="match status" value="1"/>
</dbReference>
<evidence type="ECO:0000313" key="7">
    <source>
        <dbReference type="EMBL" id="SEH47405.1"/>
    </source>
</evidence>
<dbReference type="CDD" id="cd05233">
    <property type="entry name" value="SDR_c"/>
    <property type="match status" value="1"/>
</dbReference>
<dbReference type="AlphaFoldDB" id="A0A1H6IEW4"/>
<dbReference type="EMBL" id="LT629971">
    <property type="protein sequence ID" value="SEH47405.1"/>
    <property type="molecule type" value="Genomic_DNA"/>
</dbReference>
<evidence type="ECO:0000256" key="3">
    <source>
        <dbReference type="ARBA" id="ARBA00022512"/>
    </source>
</evidence>
<evidence type="ECO:0000256" key="4">
    <source>
        <dbReference type="ARBA" id="ARBA00023002"/>
    </source>
</evidence>
<keyword evidence="3" id="KW-0964">Secreted</keyword>
<evidence type="ECO:0000256" key="5">
    <source>
        <dbReference type="ARBA" id="ARBA00040781"/>
    </source>
</evidence>
<keyword evidence="4" id="KW-0560">Oxidoreductase</keyword>
<gene>
    <name evidence="7" type="ORF">SAMN04489835_0218</name>
</gene>
<organism evidence="7 8">
    <name type="scientific">Mycolicibacterium rutilum</name>
    <name type="common">Mycobacterium rutilum</name>
    <dbReference type="NCBI Taxonomy" id="370526"/>
    <lineage>
        <taxon>Bacteria</taxon>
        <taxon>Bacillati</taxon>
        <taxon>Actinomycetota</taxon>
        <taxon>Actinomycetes</taxon>
        <taxon>Mycobacteriales</taxon>
        <taxon>Mycobacteriaceae</taxon>
        <taxon>Mycolicibacterium</taxon>
    </lineage>
</organism>
<dbReference type="FunFam" id="3.40.50.720:FF:000084">
    <property type="entry name" value="Short-chain dehydrogenase reductase"/>
    <property type="match status" value="1"/>
</dbReference>
<dbReference type="InterPro" id="IPR002347">
    <property type="entry name" value="SDR_fam"/>
</dbReference>
<dbReference type="PRINTS" id="PR00080">
    <property type="entry name" value="SDRFAMILY"/>
</dbReference>
<evidence type="ECO:0000256" key="6">
    <source>
        <dbReference type="ARBA" id="ARBA00047400"/>
    </source>
</evidence>
<dbReference type="PRINTS" id="PR00081">
    <property type="entry name" value="GDHRDH"/>
</dbReference>
<dbReference type="RefSeq" id="WP_083405582.1">
    <property type="nucleotide sequence ID" value="NZ_LT629971.1"/>
</dbReference>
<dbReference type="OrthoDB" id="286404at2"/>
<evidence type="ECO:0000256" key="2">
    <source>
        <dbReference type="ARBA" id="ARBA00006484"/>
    </source>
</evidence>
<name>A0A1H6IEW4_MYCRU</name>
<dbReference type="GO" id="GO:0004316">
    <property type="term" value="F:3-oxoacyl-[acyl-carrier-protein] reductase (NADPH) activity"/>
    <property type="evidence" value="ECO:0007669"/>
    <property type="project" value="UniProtKB-EC"/>
</dbReference>
<dbReference type="NCBIfam" id="NF005559">
    <property type="entry name" value="PRK07231.1"/>
    <property type="match status" value="1"/>
</dbReference>
<accession>A0A1H6IEW4</accession>
<comment type="subcellular location">
    <subcellularLocation>
        <location evidence="1">Secreted</location>
        <location evidence="1">Cell wall</location>
    </subcellularLocation>
</comment>
<dbReference type="Pfam" id="PF13561">
    <property type="entry name" value="adh_short_C2"/>
    <property type="match status" value="1"/>
</dbReference>
<dbReference type="PANTHER" id="PTHR42879:SF2">
    <property type="entry name" value="3-OXOACYL-[ACYL-CARRIER-PROTEIN] REDUCTASE FABG"/>
    <property type="match status" value="1"/>
</dbReference>
<reference evidence="8" key="1">
    <citation type="submission" date="2016-10" db="EMBL/GenBank/DDBJ databases">
        <authorList>
            <person name="Varghese N."/>
            <person name="Submissions S."/>
        </authorList>
    </citation>
    <scope>NUCLEOTIDE SEQUENCE [LARGE SCALE GENOMIC DNA]</scope>
    <source>
        <strain evidence="8">DSM 45405</strain>
    </source>
</reference>
<evidence type="ECO:0000256" key="1">
    <source>
        <dbReference type="ARBA" id="ARBA00004191"/>
    </source>
</evidence>
<keyword evidence="3" id="KW-0134">Cell wall</keyword>
<comment type="catalytic activity">
    <reaction evidence="6">
        <text>a (3R)-hydroxyacyl-[ACP] + NADP(+) = a 3-oxoacyl-[ACP] + NADPH + H(+)</text>
        <dbReference type="Rhea" id="RHEA:17397"/>
        <dbReference type="Rhea" id="RHEA-COMP:9916"/>
        <dbReference type="Rhea" id="RHEA-COMP:9945"/>
        <dbReference type="ChEBI" id="CHEBI:15378"/>
        <dbReference type="ChEBI" id="CHEBI:57783"/>
        <dbReference type="ChEBI" id="CHEBI:58349"/>
        <dbReference type="ChEBI" id="CHEBI:78776"/>
        <dbReference type="ChEBI" id="CHEBI:78827"/>
        <dbReference type="EC" id="1.1.1.100"/>
    </reaction>
    <physiologicalReaction direction="right-to-left" evidence="6">
        <dbReference type="Rhea" id="RHEA:17399"/>
    </physiologicalReaction>
</comment>